<dbReference type="FunFam" id="1.10.10.10:FF:000214">
    <property type="entry name" value="Methylated-DNA--protein-cysteine methyltransferase"/>
    <property type="match status" value="1"/>
</dbReference>
<evidence type="ECO:0000259" key="9">
    <source>
        <dbReference type="Pfam" id="PF01035"/>
    </source>
</evidence>
<dbReference type="SUPFAM" id="SSF53155">
    <property type="entry name" value="Methylated DNA-protein cysteine methyltransferase domain"/>
    <property type="match status" value="1"/>
</dbReference>
<evidence type="ECO:0000256" key="6">
    <source>
        <dbReference type="ARBA" id="ARBA00022763"/>
    </source>
</evidence>
<gene>
    <name evidence="10" type="ORF">KEU06_20265</name>
</gene>
<comment type="caution">
    <text evidence="10">The sequence shown here is derived from an EMBL/GenBank/DDBJ whole genome shotgun (WGS) entry which is preliminary data.</text>
</comment>
<dbReference type="AlphaFoldDB" id="A0A942E9J9"/>
<dbReference type="Pfam" id="PF01035">
    <property type="entry name" value="DNA_binding_1"/>
    <property type="match status" value="1"/>
</dbReference>
<evidence type="ECO:0000256" key="8">
    <source>
        <dbReference type="ARBA" id="ARBA00049348"/>
    </source>
</evidence>
<sequence length="185" mass="19731">MEPLASGYTLFETRLGWIGIAWTPAGVLHLQLPESDRRSTAARLLKRGSPAIAAEPPARVQEAIAAIERYAGGEKVDFSAIELDLDGSDEFRRAIYRQARSLSYGETTTYGALAESAGHPGMARETGQAMASNPVPIIIPCHRVLAAGGRMGGFSAPGGQATKRRLLEMERARPPSPAGQAAFPF</sequence>
<dbReference type="PROSITE" id="PS00374">
    <property type="entry name" value="MGMT"/>
    <property type="match status" value="1"/>
</dbReference>
<accession>A0A942E9J9</accession>
<comment type="similarity">
    <text evidence="2">Belongs to the MGMT family.</text>
</comment>
<evidence type="ECO:0000256" key="1">
    <source>
        <dbReference type="ARBA" id="ARBA00001286"/>
    </source>
</evidence>
<evidence type="ECO:0000256" key="5">
    <source>
        <dbReference type="ARBA" id="ARBA00022679"/>
    </source>
</evidence>
<dbReference type="InterPro" id="IPR036217">
    <property type="entry name" value="MethylDNA_cys_MeTrfase_DNAb"/>
</dbReference>
<dbReference type="EMBL" id="JAGWCR010000011">
    <property type="protein sequence ID" value="MBS3650952.1"/>
    <property type="molecule type" value="Genomic_DNA"/>
</dbReference>
<keyword evidence="4" id="KW-0489">Methyltransferase</keyword>
<dbReference type="RefSeq" id="WP_188256506.1">
    <property type="nucleotide sequence ID" value="NZ_JABVCF010000011.1"/>
</dbReference>
<comment type="catalytic activity">
    <reaction evidence="1">
        <text>a 4-O-methyl-thymidine in DNA + L-cysteinyl-[protein] = a thymidine in DNA + S-methyl-L-cysteinyl-[protein]</text>
        <dbReference type="Rhea" id="RHEA:53428"/>
        <dbReference type="Rhea" id="RHEA-COMP:10131"/>
        <dbReference type="Rhea" id="RHEA-COMP:10132"/>
        <dbReference type="Rhea" id="RHEA-COMP:13555"/>
        <dbReference type="Rhea" id="RHEA-COMP:13556"/>
        <dbReference type="ChEBI" id="CHEBI:29950"/>
        <dbReference type="ChEBI" id="CHEBI:82612"/>
        <dbReference type="ChEBI" id="CHEBI:137386"/>
        <dbReference type="ChEBI" id="CHEBI:137387"/>
        <dbReference type="EC" id="2.1.1.63"/>
    </reaction>
</comment>
<dbReference type="Proteomes" id="UP000680348">
    <property type="component" value="Unassembled WGS sequence"/>
</dbReference>
<dbReference type="Gene3D" id="3.30.160.70">
    <property type="entry name" value="Methylated DNA-protein cysteine methyltransferase domain"/>
    <property type="match status" value="1"/>
</dbReference>
<dbReference type="GO" id="GO:0032259">
    <property type="term" value="P:methylation"/>
    <property type="evidence" value="ECO:0007669"/>
    <property type="project" value="UniProtKB-KW"/>
</dbReference>
<evidence type="ECO:0000256" key="2">
    <source>
        <dbReference type="ARBA" id="ARBA00008711"/>
    </source>
</evidence>
<keyword evidence="11" id="KW-1185">Reference proteome</keyword>
<dbReference type="Gene3D" id="1.10.10.10">
    <property type="entry name" value="Winged helix-like DNA-binding domain superfamily/Winged helix DNA-binding domain"/>
    <property type="match status" value="1"/>
</dbReference>
<name>A0A942E9J9_9HYPH</name>
<evidence type="ECO:0000256" key="7">
    <source>
        <dbReference type="ARBA" id="ARBA00023204"/>
    </source>
</evidence>
<evidence type="ECO:0000313" key="10">
    <source>
        <dbReference type="EMBL" id="MBS3650952.1"/>
    </source>
</evidence>
<dbReference type="EC" id="2.1.1.63" evidence="3"/>
<keyword evidence="6" id="KW-0227">DNA damage</keyword>
<feature type="domain" description="Methylated-DNA-[protein]-cysteine S-methyltransferase DNA binding" evidence="9">
    <location>
        <begin position="90"/>
        <end position="171"/>
    </location>
</feature>
<evidence type="ECO:0000313" key="11">
    <source>
        <dbReference type="Proteomes" id="UP000680348"/>
    </source>
</evidence>
<dbReference type="PANTHER" id="PTHR10815:SF5">
    <property type="entry name" value="METHYLATED-DNA--PROTEIN-CYSTEINE METHYLTRANSFERASE"/>
    <property type="match status" value="1"/>
</dbReference>
<proteinExistence type="inferred from homology"/>
<dbReference type="InterPro" id="IPR014048">
    <property type="entry name" value="MethylDNA_cys_MeTrfase_DNA-bd"/>
</dbReference>
<dbReference type="NCBIfam" id="TIGR00589">
    <property type="entry name" value="ogt"/>
    <property type="match status" value="1"/>
</dbReference>
<reference evidence="10" key="1">
    <citation type="submission" date="2021-04" db="EMBL/GenBank/DDBJ databases">
        <title>Pseudaminobacter soli sp. nov., isolated from paddy soil contaminated by heavy metals.</title>
        <authorList>
            <person name="Zhang K."/>
        </authorList>
    </citation>
    <scope>NUCLEOTIDE SEQUENCE</scope>
    <source>
        <strain evidence="10">19-2017</strain>
    </source>
</reference>
<dbReference type="GO" id="GO:0006281">
    <property type="term" value="P:DNA repair"/>
    <property type="evidence" value="ECO:0007669"/>
    <property type="project" value="UniProtKB-KW"/>
</dbReference>
<evidence type="ECO:0000256" key="4">
    <source>
        <dbReference type="ARBA" id="ARBA00022603"/>
    </source>
</evidence>
<dbReference type="CDD" id="cd06445">
    <property type="entry name" value="ATase"/>
    <property type="match status" value="1"/>
</dbReference>
<comment type="catalytic activity">
    <reaction evidence="8">
        <text>a 6-O-methyl-2'-deoxyguanosine in DNA + L-cysteinyl-[protein] = S-methyl-L-cysteinyl-[protein] + a 2'-deoxyguanosine in DNA</text>
        <dbReference type="Rhea" id="RHEA:24000"/>
        <dbReference type="Rhea" id="RHEA-COMP:10131"/>
        <dbReference type="Rhea" id="RHEA-COMP:10132"/>
        <dbReference type="Rhea" id="RHEA-COMP:11367"/>
        <dbReference type="Rhea" id="RHEA-COMP:11368"/>
        <dbReference type="ChEBI" id="CHEBI:29950"/>
        <dbReference type="ChEBI" id="CHEBI:82612"/>
        <dbReference type="ChEBI" id="CHEBI:85445"/>
        <dbReference type="ChEBI" id="CHEBI:85448"/>
        <dbReference type="EC" id="2.1.1.63"/>
    </reaction>
</comment>
<protein>
    <recommendedName>
        <fullName evidence="3">methylated-DNA--[protein]-cysteine S-methyltransferase</fullName>
        <ecNumber evidence="3">2.1.1.63</ecNumber>
    </recommendedName>
</protein>
<dbReference type="InterPro" id="IPR036631">
    <property type="entry name" value="MGMT_N_sf"/>
</dbReference>
<keyword evidence="5" id="KW-0808">Transferase</keyword>
<dbReference type="PANTHER" id="PTHR10815">
    <property type="entry name" value="METHYLATED-DNA--PROTEIN-CYSTEINE METHYLTRANSFERASE"/>
    <property type="match status" value="1"/>
</dbReference>
<evidence type="ECO:0000256" key="3">
    <source>
        <dbReference type="ARBA" id="ARBA00011918"/>
    </source>
</evidence>
<dbReference type="InterPro" id="IPR036388">
    <property type="entry name" value="WH-like_DNA-bd_sf"/>
</dbReference>
<keyword evidence="7" id="KW-0234">DNA repair</keyword>
<dbReference type="InterPro" id="IPR001497">
    <property type="entry name" value="MethylDNA_cys_MeTrfase_AS"/>
</dbReference>
<dbReference type="GO" id="GO:0003908">
    <property type="term" value="F:methylated-DNA-[protein]-cysteine S-methyltransferase activity"/>
    <property type="evidence" value="ECO:0007669"/>
    <property type="project" value="UniProtKB-EC"/>
</dbReference>
<organism evidence="10 11">
    <name type="scientific">Pseudaminobacter soli</name>
    <name type="common">ex Zhang et al. 2022</name>
    <dbReference type="NCBI Taxonomy" id="2831468"/>
    <lineage>
        <taxon>Bacteria</taxon>
        <taxon>Pseudomonadati</taxon>
        <taxon>Pseudomonadota</taxon>
        <taxon>Alphaproteobacteria</taxon>
        <taxon>Hyphomicrobiales</taxon>
        <taxon>Phyllobacteriaceae</taxon>
        <taxon>Pseudaminobacter</taxon>
    </lineage>
</organism>
<dbReference type="SUPFAM" id="SSF46767">
    <property type="entry name" value="Methylated DNA-protein cysteine methyltransferase, C-terminal domain"/>
    <property type="match status" value="1"/>
</dbReference>